<reference evidence="2 3" key="2">
    <citation type="submission" date="2018-11" db="EMBL/GenBank/DDBJ databases">
        <authorList>
            <consortium name="Pathogen Informatics"/>
        </authorList>
    </citation>
    <scope>NUCLEOTIDE SEQUENCE [LARGE SCALE GENOMIC DNA]</scope>
</reference>
<keyword evidence="3" id="KW-1185">Reference proteome</keyword>
<accession>A0A0N5CNV9</accession>
<dbReference type="GO" id="GO:1902562">
    <property type="term" value="C:H4 histone acetyltransferase complex"/>
    <property type="evidence" value="ECO:0007669"/>
    <property type="project" value="UniProtKB-ARBA"/>
</dbReference>
<organism evidence="4">
    <name type="scientific">Thelazia callipaeda</name>
    <name type="common">Oriental eyeworm</name>
    <name type="synonym">Parasitic nematode</name>
    <dbReference type="NCBI Taxonomy" id="103827"/>
    <lineage>
        <taxon>Eukaryota</taxon>
        <taxon>Metazoa</taxon>
        <taxon>Ecdysozoa</taxon>
        <taxon>Nematoda</taxon>
        <taxon>Chromadorea</taxon>
        <taxon>Rhabditida</taxon>
        <taxon>Spirurina</taxon>
        <taxon>Spiruromorpha</taxon>
        <taxon>Thelazioidea</taxon>
        <taxon>Thelaziidae</taxon>
        <taxon>Thelazia</taxon>
    </lineage>
</organism>
<evidence type="ECO:0000313" key="4">
    <source>
        <dbReference type="WBParaSite" id="TCLT_0000188401-mRNA-1"/>
    </source>
</evidence>
<dbReference type="OrthoDB" id="5822988at2759"/>
<dbReference type="Proteomes" id="UP000276776">
    <property type="component" value="Unassembled WGS sequence"/>
</dbReference>
<gene>
    <name evidence="2" type="ORF">TCLT_LOCUS1885</name>
</gene>
<reference evidence="4" key="1">
    <citation type="submission" date="2017-02" db="UniProtKB">
        <authorList>
            <consortium name="WormBaseParasite"/>
        </authorList>
    </citation>
    <scope>IDENTIFICATION</scope>
</reference>
<dbReference type="AlphaFoldDB" id="A0A0N5CNV9"/>
<dbReference type="STRING" id="103827.A0A0N5CNV9"/>
<dbReference type="PROSITE" id="PS52052">
    <property type="entry name" value="PEHE"/>
    <property type="match status" value="1"/>
</dbReference>
<feature type="domain" description="PEHE" evidence="1">
    <location>
        <begin position="141"/>
        <end position="203"/>
    </location>
</feature>
<name>A0A0N5CNV9_THECL</name>
<evidence type="ECO:0000313" key="3">
    <source>
        <dbReference type="Proteomes" id="UP000276776"/>
    </source>
</evidence>
<dbReference type="WBParaSite" id="TCLT_0000188401-mRNA-1">
    <property type="protein sequence ID" value="TCLT_0000188401-mRNA-1"/>
    <property type="gene ID" value="TCLT_0000188401"/>
</dbReference>
<sequence length="203" mass="23686">MFPCVLINATSRELTVVAVFFDRLIQYLLSSVSLIFASTKALCVFEKNPVCLSVYNSLYQSMGKPLQIAISLTRLQSNGDQATTQSSNSEYEEFDHSHTYVAHRTVERVPLLTDNNTYRVILRRKSKYDGLLGKSFNNNSRVECPGFRKVPDLEPLRGTPRLSIEFCTDEVYLKRHEKYEKQEKMIKRRDRIRQREEQYRFVA</sequence>
<dbReference type="EMBL" id="UYYF01000297">
    <property type="protein sequence ID" value="VDM97558.1"/>
    <property type="molecule type" value="Genomic_DNA"/>
</dbReference>
<dbReference type="InterPro" id="IPR029332">
    <property type="entry name" value="PEHE_dom"/>
</dbReference>
<protein>
    <submittedName>
        <fullName evidence="4">PEHE domain-containing protein</fullName>
    </submittedName>
</protein>
<evidence type="ECO:0000313" key="2">
    <source>
        <dbReference type="EMBL" id="VDM97558.1"/>
    </source>
</evidence>
<dbReference type="Gene3D" id="6.10.250.3170">
    <property type="match status" value="1"/>
</dbReference>
<proteinExistence type="predicted"/>
<evidence type="ECO:0000259" key="1">
    <source>
        <dbReference type="PROSITE" id="PS52052"/>
    </source>
</evidence>